<feature type="transmembrane region" description="Helical" evidence="9">
    <location>
        <begin position="12"/>
        <end position="29"/>
    </location>
</feature>
<evidence type="ECO:0000313" key="11">
    <source>
        <dbReference type="Proteomes" id="UP000530263"/>
    </source>
</evidence>
<keyword evidence="3" id="KW-0813">Transport</keyword>
<keyword evidence="8" id="KW-0407">Ion channel</keyword>
<keyword evidence="6" id="KW-0406">Ion transport</keyword>
<feature type="transmembrane region" description="Helical" evidence="9">
    <location>
        <begin position="49"/>
        <end position="69"/>
    </location>
</feature>
<evidence type="ECO:0000256" key="2">
    <source>
        <dbReference type="ARBA" id="ARBA00008497"/>
    </source>
</evidence>
<dbReference type="PANTHER" id="PTHR32261:SF4">
    <property type="entry name" value="CALCIUM HOMEOSTASIS MODULATOR PROTEIN 6"/>
    <property type="match status" value="1"/>
</dbReference>
<dbReference type="OrthoDB" id="5962981at2759"/>
<dbReference type="GO" id="GO:0005886">
    <property type="term" value="C:plasma membrane"/>
    <property type="evidence" value="ECO:0007669"/>
    <property type="project" value="TreeGrafter"/>
</dbReference>
<dbReference type="PANTHER" id="PTHR32261">
    <property type="entry name" value="CALCIUM HOMEOSTASIS MODULATOR PROTEIN"/>
    <property type="match status" value="1"/>
</dbReference>
<evidence type="ECO:0000256" key="4">
    <source>
        <dbReference type="ARBA" id="ARBA00022692"/>
    </source>
</evidence>
<proteinExistence type="inferred from homology"/>
<dbReference type="GO" id="GO:0005261">
    <property type="term" value="F:monoatomic cation channel activity"/>
    <property type="evidence" value="ECO:0007669"/>
    <property type="project" value="TreeGrafter"/>
</dbReference>
<protein>
    <submittedName>
        <fullName evidence="10">CAHM6 protein</fullName>
    </submittedName>
</protein>
<dbReference type="InterPro" id="IPR029569">
    <property type="entry name" value="CALHM"/>
</dbReference>
<evidence type="ECO:0000256" key="1">
    <source>
        <dbReference type="ARBA" id="ARBA00004141"/>
    </source>
</evidence>
<comment type="similarity">
    <text evidence="2">Belongs to the CALHM family.</text>
</comment>
<keyword evidence="5 9" id="KW-1133">Transmembrane helix</keyword>
<reference evidence="10 11" key="1">
    <citation type="submission" date="2019-09" db="EMBL/GenBank/DDBJ databases">
        <title>Bird 10,000 Genomes (B10K) Project - Family phase.</title>
        <authorList>
            <person name="Zhang G."/>
        </authorList>
    </citation>
    <scope>NUCLEOTIDE SEQUENCE [LARGE SCALE GENOMIC DNA]</scope>
    <source>
        <strain evidence="10">B10K-DU-021-26</strain>
        <tissue evidence="10">Mixed tissue sample</tissue>
    </source>
</reference>
<feature type="transmembrane region" description="Helical" evidence="9">
    <location>
        <begin position="180"/>
        <end position="196"/>
    </location>
</feature>
<keyword evidence="11" id="KW-1185">Reference proteome</keyword>
<name>A0A7K4RU68_COLPI</name>
<dbReference type="Pfam" id="PF14798">
    <property type="entry name" value="Ca_hom_mod"/>
    <property type="match status" value="1"/>
</dbReference>
<dbReference type="EMBL" id="VYZG01000390">
    <property type="protein sequence ID" value="NWQ76966.1"/>
    <property type="molecule type" value="Genomic_DNA"/>
</dbReference>
<gene>
    <name evidence="10" type="primary">Calhm6</name>
    <name evidence="10" type="ORF">COLPIC_R05941</name>
</gene>
<dbReference type="Proteomes" id="UP000530263">
    <property type="component" value="Unassembled WGS sequence"/>
</dbReference>
<evidence type="ECO:0000256" key="5">
    <source>
        <dbReference type="ARBA" id="ARBA00022989"/>
    </source>
</evidence>
<feature type="non-terminal residue" evidence="10">
    <location>
        <position position="317"/>
    </location>
</feature>
<organism evidence="10 11">
    <name type="scientific">Columbina picui</name>
    <name type="common">Picui ground-dove</name>
    <dbReference type="NCBI Taxonomy" id="115618"/>
    <lineage>
        <taxon>Eukaryota</taxon>
        <taxon>Metazoa</taxon>
        <taxon>Chordata</taxon>
        <taxon>Craniata</taxon>
        <taxon>Vertebrata</taxon>
        <taxon>Euteleostomi</taxon>
        <taxon>Archelosauria</taxon>
        <taxon>Archosauria</taxon>
        <taxon>Dinosauria</taxon>
        <taxon>Saurischia</taxon>
        <taxon>Theropoda</taxon>
        <taxon>Coelurosauria</taxon>
        <taxon>Aves</taxon>
        <taxon>Neognathae</taxon>
        <taxon>Neoaves</taxon>
        <taxon>Columbimorphae</taxon>
        <taxon>Columbiformes</taxon>
        <taxon>Columbidae</taxon>
        <taxon>Columbina</taxon>
    </lineage>
</organism>
<evidence type="ECO:0000313" key="10">
    <source>
        <dbReference type="EMBL" id="NWQ76966.1"/>
    </source>
</evidence>
<evidence type="ECO:0000256" key="9">
    <source>
        <dbReference type="SAM" id="Phobius"/>
    </source>
</evidence>
<keyword evidence="4 9" id="KW-0812">Transmembrane</keyword>
<dbReference type="AlphaFoldDB" id="A0A7K4RU68"/>
<evidence type="ECO:0000256" key="7">
    <source>
        <dbReference type="ARBA" id="ARBA00023136"/>
    </source>
</evidence>
<feature type="non-terminal residue" evidence="10">
    <location>
        <position position="1"/>
    </location>
</feature>
<comment type="caution">
    <text evidence="10">The sequence shown here is derived from an EMBL/GenBank/DDBJ whole genome shotgun (WGS) entry which is preliminary data.</text>
</comment>
<accession>A0A7K4RU68</accession>
<keyword evidence="7 9" id="KW-0472">Membrane</keyword>
<evidence type="ECO:0000256" key="3">
    <source>
        <dbReference type="ARBA" id="ARBA00022448"/>
    </source>
</evidence>
<dbReference type="GO" id="GO:1904669">
    <property type="term" value="P:ATP export"/>
    <property type="evidence" value="ECO:0007669"/>
    <property type="project" value="UniProtKB-ARBA"/>
</dbReference>
<evidence type="ECO:0000256" key="6">
    <source>
        <dbReference type="ARBA" id="ARBA00023065"/>
    </source>
</evidence>
<comment type="subcellular location">
    <subcellularLocation>
        <location evidence="1">Membrane</location>
        <topology evidence="1">Multi-pass membrane protein</topology>
    </subcellularLocation>
</comment>
<sequence length="317" mass="35850">MEKLRGMLDICIRHQTVLGYSLVSLLTAASEHIFSSVLFRCPCSSWNMVYGSVFLLVPAIILFLLGFMVNDRTWRLLMGICHRKERCSSSPRKACTRCCPVLLQVTARAAVAPLTWVAVALFRASFYECAASGNSLLNNLVCNEKGGEECQQLLFQIPCNAKLSEKIQGDLYSLQAQSQLLGWLLITVTVTVYLIATCVSRCTSPVSYLQLKFWRIYWKKEWELFETKAEEHATRLAEINTNSFFKGTNQEPFVTPSNEDWWQISSLYTFSSQEQYYSMLHKYVKTNRGDGVRSGEGDQSPPVLGFVDETNASESGF</sequence>
<evidence type="ECO:0000256" key="8">
    <source>
        <dbReference type="ARBA" id="ARBA00023303"/>
    </source>
</evidence>